<dbReference type="PATRIC" id="fig|82380.10.peg.1056"/>
<dbReference type="InterPro" id="IPR029753">
    <property type="entry name" value="D-isomer_DH_CS"/>
</dbReference>
<dbReference type="SUPFAM" id="SSF52283">
    <property type="entry name" value="Formate/glycerate dehydrogenase catalytic domain-like"/>
    <property type="match status" value="1"/>
</dbReference>
<dbReference type="CDD" id="cd05299">
    <property type="entry name" value="CtBP_dh"/>
    <property type="match status" value="1"/>
</dbReference>
<dbReference type="GO" id="GO:0051287">
    <property type="term" value="F:NAD binding"/>
    <property type="evidence" value="ECO:0007669"/>
    <property type="project" value="InterPro"/>
</dbReference>
<keyword evidence="2 4" id="KW-0560">Oxidoreductase</keyword>
<dbReference type="InterPro" id="IPR006140">
    <property type="entry name" value="D-isomer_DH_NAD-bd"/>
</dbReference>
<dbReference type="PROSITE" id="PS00671">
    <property type="entry name" value="D_2_HYDROXYACID_DH_3"/>
    <property type="match status" value="1"/>
</dbReference>
<feature type="domain" description="D-isomer specific 2-hydroxyacid dehydrogenase NAD-binding" evidence="6">
    <location>
        <begin position="145"/>
        <end position="322"/>
    </location>
</feature>
<dbReference type="InterPro" id="IPR043322">
    <property type="entry name" value="CtBP"/>
</dbReference>
<gene>
    <name evidence="7" type="primary">slcC</name>
    <name evidence="7" type="ORF">RN51_01052</name>
</gene>
<name>A0A0F0KWH6_9MICO</name>
<organism evidence="7 8">
    <name type="scientific">Microbacterium oxydans</name>
    <dbReference type="NCBI Taxonomy" id="82380"/>
    <lineage>
        <taxon>Bacteria</taxon>
        <taxon>Bacillati</taxon>
        <taxon>Actinomycetota</taxon>
        <taxon>Actinomycetes</taxon>
        <taxon>Micrococcales</taxon>
        <taxon>Microbacteriaceae</taxon>
        <taxon>Microbacterium</taxon>
    </lineage>
</organism>
<dbReference type="Gene3D" id="3.40.50.720">
    <property type="entry name" value="NAD(P)-binding Rossmann-like Domain"/>
    <property type="match status" value="2"/>
</dbReference>
<evidence type="ECO:0000313" key="8">
    <source>
        <dbReference type="Proteomes" id="UP000033725"/>
    </source>
</evidence>
<sequence length="360" mass="37739">MNARAPERAAQDFGAAKGPMTRIAVRRFARCYSIASMTESFILVSDCDLPGTVIEDTLRQAGLRADRAASGSPDDIAALGADAEGLVVQWAQITGDVMDRMPNLRIISRVGIGYDMVDVEAATARGIAVANTPSYCIEEVAAHTIAMIMSQARGLSAYDRAVRAGTWKAVDARPLAVRPSATTVSVIGFGRIGSMVARGCRALGFRVLVADPFAPADAVREAGCEPVEIAEAVARADILTLHVPLTDDTRHLIDAAALATMKPGAVVVNTCRGPLIDEEALAASLRAGHLGAAALDVFAGEPLAADSPLRDLDQVLLTPHAAWYSPEALADLPVHAADNIIRYLAGESVPIVNPAFAAAR</sequence>
<dbReference type="InterPro" id="IPR036291">
    <property type="entry name" value="NAD(P)-bd_dom_sf"/>
</dbReference>
<comment type="similarity">
    <text evidence="1 4">Belongs to the D-isomer specific 2-hydroxyacid dehydrogenase family.</text>
</comment>
<dbReference type="EC" id="1.1.1.310" evidence="7"/>
<dbReference type="PROSITE" id="PS00670">
    <property type="entry name" value="D_2_HYDROXYACID_DH_2"/>
    <property type="match status" value="1"/>
</dbReference>
<dbReference type="InterPro" id="IPR050857">
    <property type="entry name" value="D-2-hydroxyacid_DH"/>
</dbReference>
<dbReference type="Pfam" id="PF00389">
    <property type="entry name" value="2-Hacid_dh"/>
    <property type="match status" value="1"/>
</dbReference>
<comment type="caution">
    <text evidence="7">The sequence shown here is derived from an EMBL/GenBank/DDBJ whole genome shotgun (WGS) entry which is preliminary data.</text>
</comment>
<dbReference type="PANTHER" id="PTHR42789">
    <property type="entry name" value="D-ISOMER SPECIFIC 2-HYDROXYACID DEHYDROGENASE FAMILY PROTEIN (AFU_ORTHOLOGUE AFUA_6G10090)"/>
    <property type="match status" value="1"/>
</dbReference>
<reference evidence="7 8" key="1">
    <citation type="submission" date="2015-02" db="EMBL/GenBank/DDBJ databases">
        <title>Draft genome sequences of ten Microbacterium spp. with emphasis on heavy metal contaminated environments.</title>
        <authorList>
            <person name="Corretto E."/>
        </authorList>
    </citation>
    <scope>NUCLEOTIDE SEQUENCE [LARGE SCALE GENOMIC DNA]</scope>
    <source>
        <strain evidence="7 8">BEL163</strain>
    </source>
</reference>
<evidence type="ECO:0000256" key="2">
    <source>
        <dbReference type="ARBA" id="ARBA00023002"/>
    </source>
</evidence>
<dbReference type="SUPFAM" id="SSF51735">
    <property type="entry name" value="NAD(P)-binding Rossmann-fold domains"/>
    <property type="match status" value="1"/>
</dbReference>
<evidence type="ECO:0000259" key="5">
    <source>
        <dbReference type="Pfam" id="PF00389"/>
    </source>
</evidence>
<evidence type="ECO:0000256" key="3">
    <source>
        <dbReference type="ARBA" id="ARBA00023027"/>
    </source>
</evidence>
<feature type="domain" description="D-isomer specific 2-hydroxyacid dehydrogenase catalytic" evidence="5">
    <location>
        <begin position="70"/>
        <end position="349"/>
    </location>
</feature>
<accession>A0A0F0KWH6</accession>
<evidence type="ECO:0000313" key="7">
    <source>
        <dbReference type="EMBL" id="KJL24455.1"/>
    </source>
</evidence>
<dbReference type="GO" id="GO:0003714">
    <property type="term" value="F:transcription corepressor activity"/>
    <property type="evidence" value="ECO:0007669"/>
    <property type="project" value="InterPro"/>
</dbReference>
<dbReference type="EMBL" id="JYIV01000020">
    <property type="protein sequence ID" value="KJL24455.1"/>
    <property type="molecule type" value="Genomic_DNA"/>
</dbReference>
<protein>
    <submittedName>
        <fullName evidence="7">(S)-sulfolactate dehydrogenase</fullName>
        <ecNumber evidence="7">1.1.1.310</ecNumber>
    </submittedName>
</protein>
<keyword evidence="3" id="KW-0520">NAD</keyword>
<evidence type="ECO:0000256" key="1">
    <source>
        <dbReference type="ARBA" id="ARBA00005854"/>
    </source>
</evidence>
<evidence type="ECO:0000259" key="6">
    <source>
        <dbReference type="Pfam" id="PF02826"/>
    </source>
</evidence>
<evidence type="ECO:0000256" key="4">
    <source>
        <dbReference type="RuleBase" id="RU003719"/>
    </source>
</evidence>
<dbReference type="GO" id="GO:0102155">
    <property type="term" value="F:S-sulfolactate dehydrogenase activity"/>
    <property type="evidence" value="ECO:0007669"/>
    <property type="project" value="UniProtKB-EC"/>
</dbReference>
<dbReference type="AlphaFoldDB" id="A0A0F0KWH6"/>
<dbReference type="PANTHER" id="PTHR42789:SF1">
    <property type="entry name" value="D-ISOMER SPECIFIC 2-HYDROXYACID DEHYDROGENASE FAMILY PROTEIN (AFU_ORTHOLOGUE AFUA_6G10090)"/>
    <property type="match status" value="1"/>
</dbReference>
<dbReference type="InterPro" id="IPR006139">
    <property type="entry name" value="D-isomer_2_OHA_DH_cat_dom"/>
</dbReference>
<dbReference type="Pfam" id="PF02826">
    <property type="entry name" value="2-Hacid_dh_C"/>
    <property type="match status" value="1"/>
</dbReference>
<proteinExistence type="inferred from homology"/>
<dbReference type="Proteomes" id="UP000033725">
    <property type="component" value="Unassembled WGS sequence"/>
</dbReference>